<keyword evidence="1" id="KW-0479">Metal-binding</keyword>
<dbReference type="InterPro" id="IPR013083">
    <property type="entry name" value="Znf_RING/FYVE/PHD"/>
</dbReference>
<keyword evidence="2 4" id="KW-0863">Zinc-finger</keyword>
<evidence type="ECO:0000256" key="3">
    <source>
        <dbReference type="ARBA" id="ARBA00022833"/>
    </source>
</evidence>
<evidence type="ECO:0000256" key="1">
    <source>
        <dbReference type="ARBA" id="ARBA00022723"/>
    </source>
</evidence>
<dbReference type="GO" id="GO:0008270">
    <property type="term" value="F:zinc ion binding"/>
    <property type="evidence" value="ECO:0007669"/>
    <property type="project" value="UniProtKB-KW"/>
</dbReference>
<dbReference type="InterPro" id="IPR051834">
    <property type="entry name" value="RING_finger_E3_ligase"/>
</dbReference>
<evidence type="ECO:0000259" key="5">
    <source>
        <dbReference type="PROSITE" id="PS50089"/>
    </source>
</evidence>
<reference evidence="6" key="1">
    <citation type="journal article" date="2023" name="Nat. Commun.">
        <title>Diploid and tetraploid genomes of Acorus and the evolution of monocots.</title>
        <authorList>
            <person name="Ma L."/>
            <person name="Liu K.W."/>
            <person name="Li Z."/>
            <person name="Hsiao Y.Y."/>
            <person name="Qi Y."/>
            <person name="Fu T."/>
            <person name="Tang G.D."/>
            <person name="Zhang D."/>
            <person name="Sun W.H."/>
            <person name="Liu D.K."/>
            <person name="Li Y."/>
            <person name="Chen G.Z."/>
            <person name="Liu X.D."/>
            <person name="Liao X.Y."/>
            <person name="Jiang Y.T."/>
            <person name="Yu X."/>
            <person name="Hao Y."/>
            <person name="Huang J."/>
            <person name="Zhao X.W."/>
            <person name="Ke S."/>
            <person name="Chen Y.Y."/>
            <person name="Wu W.L."/>
            <person name="Hsu J.L."/>
            <person name="Lin Y.F."/>
            <person name="Huang M.D."/>
            <person name="Li C.Y."/>
            <person name="Huang L."/>
            <person name="Wang Z.W."/>
            <person name="Zhao X."/>
            <person name="Zhong W.Y."/>
            <person name="Peng D.H."/>
            <person name="Ahmad S."/>
            <person name="Lan S."/>
            <person name="Zhang J.S."/>
            <person name="Tsai W.C."/>
            <person name="Van de Peer Y."/>
            <person name="Liu Z.J."/>
        </authorList>
    </citation>
    <scope>NUCLEOTIDE SEQUENCE</scope>
    <source>
        <strain evidence="6">SCP</strain>
    </source>
</reference>
<evidence type="ECO:0000256" key="4">
    <source>
        <dbReference type="PROSITE-ProRule" id="PRU00175"/>
    </source>
</evidence>
<dbReference type="PROSITE" id="PS50089">
    <property type="entry name" value="ZF_RING_2"/>
    <property type="match status" value="1"/>
</dbReference>
<dbReference type="GO" id="GO:0061630">
    <property type="term" value="F:ubiquitin protein ligase activity"/>
    <property type="evidence" value="ECO:0007669"/>
    <property type="project" value="TreeGrafter"/>
</dbReference>
<dbReference type="AlphaFoldDB" id="A0AAV9AA82"/>
<dbReference type="PANTHER" id="PTHR45931:SF3">
    <property type="entry name" value="RING ZINC FINGER-CONTAINING PROTEIN"/>
    <property type="match status" value="1"/>
</dbReference>
<feature type="domain" description="RING-type" evidence="5">
    <location>
        <begin position="151"/>
        <end position="192"/>
    </location>
</feature>
<dbReference type="InterPro" id="IPR001841">
    <property type="entry name" value="Znf_RING"/>
</dbReference>
<dbReference type="Gene3D" id="3.30.40.10">
    <property type="entry name" value="Zinc/RING finger domain, C3HC4 (zinc finger)"/>
    <property type="match status" value="1"/>
</dbReference>
<dbReference type="SUPFAM" id="SSF57850">
    <property type="entry name" value="RING/U-box"/>
    <property type="match status" value="1"/>
</dbReference>
<evidence type="ECO:0000313" key="7">
    <source>
        <dbReference type="Proteomes" id="UP001179952"/>
    </source>
</evidence>
<accession>A0AAV9AA82</accession>
<keyword evidence="7" id="KW-1185">Reference proteome</keyword>
<name>A0AAV9AA82_ACOGR</name>
<proteinExistence type="predicted"/>
<dbReference type="GO" id="GO:0006511">
    <property type="term" value="P:ubiquitin-dependent protein catabolic process"/>
    <property type="evidence" value="ECO:0007669"/>
    <property type="project" value="TreeGrafter"/>
</dbReference>
<evidence type="ECO:0000313" key="6">
    <source>
        <dbReference type="EMBL" id="KAK1261005.1"/>
    </source>
</evidence>
<dbReference type="EMBL" id="JAUJYN010000011">
    <property type="protein sequence ID" value="KAK1261005.1"/>
    <property type="molecule type" value="Genomic_DNA"/>
</dbReference>
<dbReference type="PANTHER" id="PTHR45931">
    <property type="entry name" value="SI:CH211-59O9.10"/>
    <property type="match status" value="1"/>
</dbReference>
<dbReference type="Pfam" id="PF13639">
    <property type="entry name" value="zf-RING_2"/>
    <property type="match status" value="1"/>
</dbReference>
<sequence>MEALIYIFIKSRATLFSRSLNDTVTLVADSDVSNAQYAFLLHVEDVLRDEDSLSRCVSWMLGHFGVHGESARESCLASVCASCVSRAADCVVRGGALRADFAFEIHMHFRCIYSGEPERATLTWTAWESEVRYGIATETVAAEDVEEDCACAVCLEGFGKGESVSRLPCNHIYHNKCIVKWLRCKGSCPVCRFEIS</sequence>
<organism evidence="6 7">
    <name type="scientific">Acorus gramineus</name>
    <name type="common">Dwarf sweet flag</name>
    <dbReference type="NCBI Taxonomy" id="55184"/>
    <lineage>
        <taxon>Eukaryota</taxon>
        <taxon>Viridiplantae</taxon>
        <taxon>Streptophyta</taxon>
        <taxon>Embryophyta</taxon>
        <taxon>Tracheophyta</taxon>
        <taxon>Spermatophyta</taxon>
        <taxon>Magnoliopsida</taxon>
        <taxon>Liliopsida</taxon>
        <taxon>Acoraceae</taxon>
        <taxon>Acorus</taxon>
    </lineage>
</organism>
<comment type="caution">
    <text evidence="6">The sequence shown here is derived from an EMBL/GenBank/DDBJ whole genome shotgun (WGS) entry which is preliminary data.</text>
</comment>
<keyword evidence="3" id="KW-0862">Zinc</keyword>
<evidence type="ECO:0000256" key="2">
    <source>
        <dbReference type="ARBA" id="ARBA00022771"/>
    </source>
</evidence>
<gene>
    <name evidence="6" type="ORF">QJS04_geneDACA018070</name>
</gene>
<dbReference type="Proteomes" id="UP001179952">
    <property type="component" value="Unassembled WGS sequence"/>
</dbReference>
<dbReference type="SMART" id="SM00184">
    <property type="entry name" value="RING"/>
    <property type="match status" value="1"/>
</dbReference>
<dbReference type="GO" id="GO:0005634">
    <property type="term" value="C:nucleus"/>
    <property type="evidence" value="ECO:0007669"/>
    <property type="project" value="TreeGrafter"/>
</dbReference>
<protein>
    <submittedName>
        <fullName evidence="6">E3 ubiquitin protein ligase RIE1</fullName>
    </submittedName>
</protein>
<reference evidence="6" key="2">
    <citation type="submission" date="2023-06" db="EMBL/GenBank/DDBJ databases">
        <authorList>
            <person name="Ma L."/>
            <person name="Liu K.-W."/>
            <person name="Li Z."/>
            <person name="Hsiao Y.-Y."/>
            <person name="Qi Y."/>
            <person name="Fu T."/>
            <person name="Tang G."/>
            <person name="Zhang D."/>
            <person name="Sun W.-H."/>
            <person name="Liu D.-K."/>
            <person name="Li Y."/>
            <person name="Chen G.-Z."/>
            <person name="Liu X.-D."/>
            <person name="Liao X.-Y."/>
            <person name="Jiang Y.-T."/>
            <person name="Yu X."/>
            <person name="Hao Y."/>
            <person name="Huang J."/>
            <person name="Zhao X.-W."/>
            <person name="Ke S."/>
            <person name="Chen Y.-Y."/>
            <person name="Wu W.-L."/>
            <person name="Hsu J.-L."/>
            <person name="Lin Y.-F."/>
            <person name="Huang M.-D."/>
            <person name="Li C.-Y."/>
            <person name="Huang L."/>
            <person name="Wang Z.-W."/>
            <person name="Zhao X."/>
            <person name="Zhong W.-Y."/>
            <person name="Peng D.-H."/>
            <person name="Ahmad S."/>
            <person name="Lan S."/>
            <person name="Zhang J.-S."/>
            <person name="Tsai W.-C."/>
            <person name="Van De Peer Y."/>
            <person name="Liu Z.-J."/>
        </authorList>
    </citation>
    <scope>NUCLEOTIDE SEQUENCE</scope>
    <source>
        <strain evidence="6">SCP</strain>
        <tissue evidence="6">Leaves</tissue>
    </source>
</reference>